<dbReference type="InterPro" id="IPR013087">
    <property type="entry name" value="Znf_C2H2_type"/>
</dbReference>
<feature type="compositionally biased region" description="Basic and acidic residues" evidence="1">
    <location>
        <begin position="1110"/>
        <end position="1167"/>
    </location>
</feature>
<feature type="compositionally biased region" description="Low complexity" evidence="1">
    <location>
        <begin position="597"/>
        <end position="610"/>
    </location>
</feature>
<dbReference type="Proteomes" id="UP000749559">
    <property type="component" value="Unassembled WGS sequence"/>
</dbReference>
<feature type="compositionally biased region" description="Basic residues" evidence="1">
    <location>
        <begin position="1429"/>
        <end position="1438"/>
    </location>
</feature>
<keyword evidence="3" id="KW-1185">Reference proteome</keyword>
<feature type="compositionally biased region" description="Polar residues" evidence="1">
    <location>
        <begin position="392"/>
        <end position="403"/>
    </location>
</feature>
<dbReference type="PROSITE" id="PS50157">
    <property type="entry name" value="ZINC_FINGER_C2H2_2"/>
    <property type="match status" value="1"/>
</dbReference>
<feature type="compositionally biased region" description="Polar residues" evidence="1">
    <location>
        <begin position="52"/>
        <end position="64"/>
    </location>
</feature>
<dbReference type="PANTHER" id="PTHR21564:SF5">
    <property type="entry name" value="SCRIBBLER, ISOFORM J"/>
    <property type="match status" value="1"/>
</dbReference>
<dbReference type="PANTHER" id="PTHR21564">
    <property type="entry name" value="BRAKELESS PROTEIN"/>
    <property type="match status" value="1"/>
</dbReference>
<feature type="compositionally biased region" description="Polar residues" evidence="1">
    <location>
        <begin position="168"/>
        <end position="195"/>
    </location>
</feature>
<feature type="compositionally biased region" description="Basic and acidic residues" evidence="1">
    <location>
        <begin position="139"/>
        <end position="167"/>
    </location>
</feature>
<dbReference type="GO" id="GO:0005634">
    <property type="term" value="C:nucleus"/>
    <property type="evidence" value="ECO:0007669"/>
    <property type="project" value="TreeGrafter"/>
</dbReference>
<feature type="compositionally biased region" description="Basic residues" evidence="1">
    <location>
        <begin position="357"/>
        <end position="366"/>
    </location>
</feature>
<feature type="compositionally biased region" description="Polar residues" evidence="1">
    <location>
        <begin position="1388"/>
        <end position="1399"/>
    </location>
</feature>
<feature type="compositionally biased region" description="Polar residues" evidence="1">
    <location>
        <begin position="567"/>
        <end position="596"/>
    </location>
</feature>
<feature type="region of interest" description="Disordered" evidence="1">
    <location>
        <begin position="336"/>
        <end position="470"/>
    </location>
</feature>
<evidence type="ECO:0000256" key="1">
    <source>
        <dbReference type="SAM" id="MobiDB-lite"/>
    </source>
</evidence>
<feature type="compositionally biased region" description="Basic and acidic residues" evidence="1">
    <location>
        <begin position="876"/>
        <end position="890"/>
    </location>
</feature>
<gene>
    <name evidence="2" type="ORF">OFUS_LOCUS21441</name>
</gene>
<feature type="compositionally biased region" description="Basic and acidic residues" evidence="1">
    <location>
        <begin position="975"/>
        <end position="1001"/>
    </location>
</feature>
<evidence type="ECO:0000313" key="3">
    <source>
        <dbReference type="Proteomes" id="UP000749559"/>
    </source>
</evidence>
<feature type="compositionally biased region" description="Basic and acidic residues" evidence="1">
    <location>
        <begin position="1221"/>
        <end position="1265"/>
    </location>
</feature>
<feature type="compositionally biased region" description="Basic and acidic residues" evidence="1">
    <location>
        <begin position="1200"/>
        <end position="1214"/>
    </location>
</feature>
<organism evidence="2 3">
    <name type="scientific">Owenia fusiformis</name>
    <name type="common">Polychaete worm</name>
    <dbReference type="NCBI Taxonomy" id="6347"/>
    <lineage>
        <taxon>Eukaryota</taxon>
        <taxon>Metazoa</taxon>
        <taxon>Spiralia</taxon>
        <taxon>Lophotrochozoa</taxon>
        <taxon>Annelida</taxon>
        <taxon>Polychaeta</taxon>
        <taxon>Sedentaria</taxon>
        <taxon>Canalipalpata</taxon>
        <taxon>Sabellida</taxon>
        <taxon>Oweniida</taxon>
        <taxon>Oweniidae</taxon>
        <taxon>Owenia</taxon>
    </lineage>
</organism>
<feature type="region of interest" description="Disordered" evidence="1">
    <location>
        <begin position="45"/>
        <end position="195"/>
    </location>
</feature>
<feature type="region of interest" description="Disordered" evidence="1">
    <location>
        <begin position="680"/>
        <end position="863"/>
    </location>
</feature>
<comment type="caution">
    <text evidence="2">The sequence shown here is derived from an EMBL/GenBank/DDBJ whole genome shotgun (WGS) entry which is preliminary data.</text>
</comment>
<dbReference type="GO" id="GO:0006357">
    <property type="term" value="P:regulation of transcription by RNA polymerase II"/>
    <property type="evidence" value="ECO:0007669"/>
    <property type="project" value="TreeGrafter"/>
</dbReference>
<feature type="compositionally biased region" description="Polar residues" evidence="1">
    <location>
        <begin position="1073"/>
        <end position="1082"/>
    </location>
</feature>
<feature type="compositionally biased region" description="Basic and acidic residues" evidence="1">
    <location>
        <begin position="1046"/>
        <end position="1057"/>
    </location>
</feature>
<feature type="region of interest" description="Disordered" evidence="1">
    <location>
        <begin position="1046"/>
        <end position="1280"/>
    </location>
</feature>
<feature type="compositionally biased region" description="Low complexity" evidence="1">
    <location>
        <begin position="963"/>
        <end position="973"/>
    </location>
</feature>
<feature type="compositionally biased region" description="Polar residues" evidence="1">
    <location>
        <begin position="698"/>
        <end position="717"/>
    </location>
</feature>
<dbReference type="PROSITE" id="PS00028">
    <property type="entry name" value="ZINC_FINGER_C2H2_1"/>
    <property type="match status" value="1"/>
</dbReference>
<feature type="region of interest" description="Disordered" evidence="1">
    <location>
        <begin position="214"/>
        <end position="275"/>
    </location>
</feature>
<feature type="compositionally biased region" description="Polar residues" evidence="1">
    <location>
        <begin position="915"/>
        <end position="924"/>
    </location>
</feature>
<dbReference type="InterPro" id="IPR040010">
    <property type="entry name" value="ZN608/ZN609"/>
</dbReference>
<feature type="compositionally biased region" description="Low complexity" evidence="1">
    <location>
        <begin position="1003"/>
        <end position="1015"/>
    </location>
</feature>
<feature type="compositionally biased region" description="Polar residues" evidence="1">
    <location>
        <begin position="932"/>
        <end position="954"/>
    </location>
</feature>
<feature type="region of interest" description="Disordered" evidence="1">
    <location>
        <begin position="490"/>
        <end position="634"/>
    </location>
</feature>
<feature type="compositionally biased region" description="Polar residues" evidence="1">
    <location>
        <begin position="612"/>
        <end position="634"/>
    </location>
</feature>
<reference evidence="2" key="1">
    <citation type="submission" date="2022-03" db="EMBL/GenBank/DDBJ databases">
        <authorList>
            <person name="Martin C."/>
        </authorList>
    </citation>
    <scope>NUCLEOTIDE SEQUENCE</scope>
</reference>
<feature type="compositionally biased region" description="Low complexity" evidence="1">
    <location>
        <begin position="249"/>
        <end position="261"/>
    </location>
</feature>
<name>A0A8J1TYJ3_OWEFU</name>
<protein>
    <submittedName>
        <fullName evidence="2">Uncharacterized protein</fullName>
    </submittedName>
</protein>
<feature type="compositionally biased region" description="Basic residues" evidence="1">
    <location>
        <begin position="77"/>
        <end position="86"/>
    </location>
</feature>
<feature type="compositionally biased region" description="Low complexity" evidence="1">
    <location>
        <begin position="556"/>
        <end position="566"/>
    </location>
</feature>
<feature type="region of interest" description="Disordered" evidence="1">
    <location>
        <begin position="876"/>
        <end position="1015"/>
    </location>
</feature>
<proteinExistence type="predicted"/>
<sequence>MKENSPSGHRVAPPANRVNQSQPSFQEDETDWDFGVGDLIIDLDADLEKTSPQKTPSPKMSGNNMEHHATVDGSKGLKMKIKRKNMNQKTPDPKHELVKPEHKFGLSGTESSNTMGNSPGKHGLGLFGTTGANNINSPDKLKHSPVSDKFKPRGTSNKKDKSKEKNNAHVSNGNPFLMPTTTLTNSDGISAGLNTDSILPFGIKSGVANDPYEFNAKDEDRSMTTFPMKNNRKSEKSESEGVSPQGQGATPATPQTSTPQSTPVPQPPADTKKDVAVETSSIATATDPDCFGPCEPGTSVTLDGIVWNETENGMLVVNVTWRGKTYVGTLLDATKHDWAPPRFSCDSPSSDLEARPANRRGGKRGRTVSSNNDVPPADGPQSRKLRKGRRGTANSANSGNFQAPPSPAKSDVSAPSSGVKRKGRPADIDLSNSAEDGKLFKRSRSNSRGTPSSATAPPEPSPGPGGLIECPEKNCNKKYKHINGLRYHQTHAHLNSTAATEVETEDKGDDERVPTPSPQPSPQPKSTTTTSSSNKTPTSAAKTVQKSETQEKKSETTTVTSQSQSTPGSATTGKPNQDTNSANTSMSNNKNASNKGPSSAKVANKSSVSPIQGKQESKTVVTTSSSHGNSQMYHISGSTVLNNGVIGSVTTPASQHTGTKVVTATLANIPVADTIAITSTENKKSKTDKDKSKLKNNQGRSVAPSHTTVTQSNTTPAMSHKQVSPPLKPIQPRQANDSAVNPAIAAIKDRKPKAKKSKKERDQSGSPKLETAADLSKSSQVIKSAPPAKLPHSNSPRQPPPPLIKKEKVDSNLNSAPVQGRLGTMRVNSPLNVQTERDHTEDNVQSPAYSDISDAADSTPPLDTESVVKKLEETVKGEANKANAEHRPEHNIPGGYSVYPPYYNNQTPYMIPGLSGNNTPQSSPSLPPMTPPIQSAQPAQATPNVTPQPQSQADSVKKPPVESRPSSSNSIPSEAKPKVEEATNGDKGDKKLEDVGHERLSELQQQQQQMMLQQQYAQVQYQQYLTAYGLVDPAYMQMIASDPRYKEQHEKLMEEHEKRRKELARQQGADPSANPNPNQTPNKMEPRSESRGPPNKPSSSTSRLTPTRDLPTDLRQDPAKSNMDKEKRQENHQIMKESIELKKQMDPKAEHRELADVRNRQQKELERFYMYQQHQASARRDLDQKDLGNLGKPSTQSGPVERRHVEVKQEKPEAKPSAPTRDQRMENIKREEKGGPEHRLSTEKPQQHSRPSSRDRERPRHDDRNSSPVDLGKGGKEGQVPMGYPYMSPAAYPYGPLYGGMGGPAVIGYSGHPSYIHPAQMRYQLPGGPGHNEKDIAREKATAPGPPREAATPPRKTESPKALDLFKQRASHYYNSPHKIHELEQQGHPRSTAPQTAPKSTTPTSLNSSTSESGAKTPREYQNSPPTQRHLHQHHHIHQIGGYPPPMYDHYGALITPSTAVASAIPGGPNLPPTAAIPPTAAPPHPFIPK</sequence>
<feature type="compositionally biased region" description="Basic and acidic residues" evidence="1">
    <location>
        <begin position="681"/>
        <end position="693"/>
    </location>
</feature>
<feature type="compositionally biased region" description="Low complexity" evidence="1">
    <location>
        <begin position="1097"/>
        <end position="1108"/>
    </location>
</feature>
<feature type="compositionally biased region" description="Low complexity" evidence="1">
    <location>
        <begin position="524"/>
        <end position="547"/>
    </location>
</feature>
<feature type="region of interest" description="Disordered" evidence="1">
    <location>
        <begin position="1"/>
        <end position="31"/>
    </location>
</feature>
<feature type="compositionally biased region" description="Basic and acidic residues" evidence="1">
    <location>
        <begin position="91"/>
        <end position="104"/>
    </location>
</feature>
<feature type="compositionally biased region" description="Low complexity" evidence="1">
    <location>
        <begin position="1400"/>
        <end position="1413"/>
    </location>
</feature>
<feature type="region of interest" description="Disordered" evidence="1">
    <location>
        <begin position="1384"/>
        <end position="1444"/>
    </location>
</feature>
<feature type="region of interest" description="Disordered" evidence="1">
    <location>
        <begin position="1341"/>
        <end position="1360"/>
    </location>
</feature>
<feature type="compositionally biased region" description="Polar residues" evidence="1">
    <location>
        <begin position="108"/>
        <end position="117"/>
    </location>
</feature>
<accession>A0A8J1TYJ3</accession>
<dbReference type="OrthoDB" id="5863628at2759"/>
<dbReference type="EMBL" id="CAIIXF020000010">
    <property type="protein sequence ID" value="CAH1797104.1"/>
    <property type="molecule type" value="Genomic_DNA"/>
</dbReference>
<evidence type="ECO:0000313" key="2">
    <source>
        <dbReference type="EMBL" id="CAH1797104.1"/>
    </source>
</evidence>